<feature type="compositionally biased region" description="Polar residues" evidence="1">
    <location>
        <begin position="159"/>
        <end position="168"/>
    </location>
</feature>
<protein>
    <submittedName>
        <fullName evidence="2">Uncharacterized protein</fullName>
    </submittedName>
</protein>
<feature type="region of interest" description="Disordered" evidence="1">
    <location>
        <begin position="147"/>
        <end position="172"/>
    </location>
</feature>
<proteinExistence type="predicted"/>
<feature type="region of interest" description="Disordered" evidence="1">
    <location>
        <begin position="56"/>
        <end position="75"/>
    </location>
</feature>
<keyword evidence="3" id="KW-1185">Reference proteome</keyword>
<reference evidence="2 3" key="1">
    <citation type="submission" date="2024-02" db="EMBL/GenBank/DDBJ databases">
        <authorList>
            <person name="Chen Y."/>
            <person name="Shah S."/>
            <person name="Dougan E. K."/>
            <person name="Thang M."/>
            <person name="Chan C."/>
        </authorList>
    </citation>
    <scope>NUCLEOTIDE SEQUENCE [LARGE SCALE GENOMIC DNA]</scope>
</reference>
<accession>A0ABP0RIP7</accession>
<evidence type="ECO:0000256" key="1">
    <source>
        <dbReference type="SAM" id="MobiDB-lite"/>
    </source>
</evidence>
<gene>
    <name evidence="2" type="ORF">CCMP2556_LOCUS46871</name>
</gene>
<evidence type="ECO:0000313" key="2">
    <source>
        <dbReference type="EMBL" id="CAK9099041.1"/>
    </source>
</evidence>
<comment type="caution">
    <text evidence="2">The sequence shown here is derived from an EMBL/GenBank/DDBJ whole genome shotgun (WGS) entry which is preliminary data.</text>
</comment>
<sequence>MRCHADELIYRPRASSTWSGDPVLVRRPTRAHVLGTFFAEERRGGRLLFASFLDAPIPQDENGPSTGAETTEGPLDPHGHPFKQNKVCGHVLAAGEQRCCEKRTVDACHECCIKKSFDGIEGEPTSDTCRRTCIRMCYKGKDANKPGKHFPRCPDDPDSSVSLYPTNDQDSKLKDFVQIEQPMLS</sequence>
<dbReference type="Proteomes" id="UP001642484">
    <property type="component" value="Unassembled WGS sequence"/>
</dbReference>
<organism evidence="2 3">
    <name type="scientific">Durusdinium trenchii</name>
    <dbReference type="NCBI Taxonomy" id="1381693"/>
    <lineage>
        <taxon>Eukaryota</taxon>
        <taxon>Sar</taxon>
        <taxon>Alveolata</taxon>
        <taxon>Dinophyceae</taxon>
        <taxon>Suessiales</taxon>
        <taxon>Symbiodiniaceae</taxon>
        <taxon>Durusdinium</taxon>
    </lineage>
</organism>
<name>A0ABP0RIP7_9DINO</name>
<evidence type="ECO:0000313" key="3">
    <source>
        <dbReference type="Proteomes" id="UP001642484"/>
    </source>
</evidence>
<dbReference type="EMBL" id="CAXAMN010025906">
    <property type="protein sequence ID" value="CAK9099041.1"/>
    <property type="molecule type" value="Genomic_DNA"/>
</dbReference>